<evidence type="ECO:0000259" key="14">
    <source>
        <dbReference type="PROSITE" id="PS50035"/>
    </source>
</evidence>
<dbReference type="AlphaFoldDB" id="A0A9D1L680"/>
<gene>
    <name evidence="15" type="primary">cls</name>
    <name evidence="15" type="ORF">IAC50_08190</name>
</gene>
<feature type="domain" description="PLD phosphodiesterase" evidence="14">
    <location>
        <begin position="428"/>
        <end position="455"/>
    </location>
</feature>
<feature type="transmembrane region" description="Helical" evidence="13">
    <location>
        <begin position="42"/>
        <end position="59"/>
    </location>
</feature>
<dbReference type="NCBIfam" id="TIGR04265">
    <property type="entry name" value="bac_cardiolipin"/>
    <property type="match status" value="1"/>
</dbReference>
<dbReference type="Proteomes" id="UP000824090">
    <property type="component" value="Unassembled WGS sequence"/>
</dbReference>
<dbReference type="CDD" id="cd09154">
    <property type="entry name" value="PLDc_SMU_988_like_1"/>
    <property type="match status" value="1"/>
</dbReference>
<dbReference type="CDD" id="cd09160">
    <property type="entry name" value="PLDc_SMU_988_like_2"/>
    <property type="match status" value="1"/>
</dbReference>
<evidence type="ECO:0000256" key="8">
    <source>
        <dbReference type="ARBA" id="ARBA00023098"/>
    </source>
</evidence>
<dbReference type="InterPro" id="IPR022924">
    <property type="entry name" value="Cardiolipin_synthase"/>
</dbReference>
<dbReference type="Pfam" id="PF13396">
    <property type="entry name" value="PLDc_N"/>
    <property type="match status" value="1"/>
</dbReference>
<accession>A0A9D1L680</accession>
<keyword evidence="11" id="KW-1208">Phospholipid metabolism</keyword>
<evidence type="ECO:0000313" key="15">
    <source>
        <dbReference type="EMBL" id="HIU26454.1"/>
    </source>
</evidence>
<protein>
    <recommendedName>
        <fullName evidence="12">Cardiolipin synthase</fullName>
        <ecNumber evidence="12">2.7.8.-</ecNumber>
    </recommendedName>
</protein>
<dbReference type="GO" id="GO:0008808">
    <property type="term" value="F:cardiolipin synthase activity"/>
    <property type="evidence" value="ECO:0007669"/>
    <property type="project" value="UniProtKB-UniRule"/>
</dbReference>
<dbReference type="PROSITE" id="PS50035">
    <property type="entry name" value="PLD"/>
    <property type="match status" value="2"/>
</dbReference>
<dbReference type="PANTHER" id="PTHR21248:SF22">
    <property type="entry name" value="PHOSPHOLIPASE D"/>
    <property type="match status" value="1"/>
</dbReference>
<dbReference type="Pfam" id="PF13091">
    <property type="entry name" value="PLDc_2"/>
    <property type="match status" value="2"/>
</dbReference>
<keyword evidence="8" id="KW-0443">Lipid metabolism</keyword>
<dbReference type="GO" id="GO:0032049">
    <property type="term" value="P:cardiolipin biosynthetic process"/>
    <property type="evidence" value="ECO:0007669"/>
    <property type="project" value="UniProtKB-UniRule"/>
</dbReference>
<feature type="domain" description="PLD phosphodiesterase" evidence="14">
    <location>
        <begin position="247"/>
        <end position="274"/>
    </location>
</feature>
<keyword evidence="5 13" id="KW-0812">Transmembrane</keyword>
<evidence type="ECO:0000256" key="13">
    <source>
        <dbReference type="SAM" id="Phobius"/>
    </source>
</evidence>
<dbReference type="Gene3D" id="3.30.870.10">
    <property type="entry name" value="Endonuclease Chain A"/>
    <property type="match status" value="2"/>
</dbReference>
<evidence type="ECO:0000256" key="11">
    <source>
        <dbReference type="ARBA" id="ARBA00023264"/>
    </source>
</evidence>
<feature type="transmembrane region" description="Helical" evidence="13">
    <location>
        <begin position="71"/>
        <end position="89"/>
    </location>
</feature>
<dbReference type="EC" id="2.7.8.-" evidence="12"/>
<evidence type="ECO:0000256" key="1">
    <source>
        <dbReference type="ARBA" id="ARBA00004651"/>
    </source>
</evidence>
<keyword evidence="2" id="KW-1003">Cell membrane</keyword>
<feature type="transmembrane region" description="Helical" evidence="13">
    <location>
        <begin position="12"/>
        <end position="36"/>
    </location>
</feature>
<keyword evidence="10" id="KW-0594">Phospholipid biosynthesis</keyword>
<evidence type="ECO:0000256" key="6">
    <source>
        <dbReference type="ARBA" id="ARBA00022737"/>
    </source>
</evidence>
<keyword evidence="7 13" id="KW-1133">Transmembrane helix</keyword>
<sequence length="515" mass="59871">MKKFRSLWKIIFGRTTVLVLLMLAQAVVLFGGFAILDNSIWAINYIVAVLAVIILMYVVNAKQNSSFKLMWIVLILAVPVVGVVFYIYTKLQYGTRFISERLKELNAEQEKYLVPGKETVNEVFAASKQEFGIFKYIYEKGGYPVYRDASVKYFPLGEDKFKEMLYQLDGAREFIFLEYFIVDKGYMWDRILDILARKVKEGVEVRFMYDGTCSLSLLPINYPQKMERLGIKCKIFSPMKPFLTTHQNNRDHRKILVIDGHTAFTGGINLADEYINRKNRFGHWKDTAIMVKGDAVNSFTMMFLQMWNITETKKENYEAYIRHGSYVEPGMRNGGYIAPYGDSPFDNEEVGEKVYLDILNRAKDYVHIMTPYLILDEELINDITFAAQRGIEVKLILPHIPDKKYAYLLARTYYEELISQGVEIYEYIPGFVHAKVFTSDDEKAVVGTINLDFRSLYLHFECAAYIWKNPVVKDVEEDFQNTLKKCRRITIKDCKDYNVLFKLAGRALRFIAPLM</sequence>
<comment type="caution">
    <text evidence="15">The sequence shown here is derived from an EMBL/GenBank/DDBJ whole genome shotgun (WGS) entry which is preliminary data.</text>
</comment>
<keyword evidence="6" id="KW-0677">Repeat</keyword>
<evidence type="ECO:0000256" key="3">
    <source>
        <dbReference type="ARBA" id="ARBA00022516"/>
    </source>
</evidence>
<comment type="subcellular location">
    <subcellularLocation>
        <location evidence="1">Cell membrane</location>
        <topology evidence="1">Multi-pass membrane protein</topology>
    </subcellularLocation>
</comment>
<evidence type="ECO:0000256" key="12">
    <source>
        <dbReference type="NCBIfam" id="TIGR04265"/>
    </source>
</evidence>
<dbReference type="GO" id="GO:0005886">
    <property type="term" value="C:plasma membrane"/>
    <property type="evidence" value="ECO:0007669"/>
    <property type="project" value="UniProtKB-SubCell"/>
</dbReference>
<evidence type="ECO:0000256" key="7">
    <source>
        <dbReference type="ARBA" id="ARBA00022989"/>
    </source>
</evidence>
<dbReference type="InterPro" id="IPR027379">
    <property type="entry name" value="CLS_N"/>
</dbReference>
<evidence type="ECO:0000256" key="4">
    <source>
        <dbReference type="ARBA" id="ARBA00022679"/>
    </source>
</evidence>
<dbReference type="InterPro" id="IPR001736">
    <property type="entry name" value="PLipase_D/transphosphatidylase"/>
</dbReference>
<dbReference type="SMART" id="SM00155">
    <property type="entry name" value="PLDc"/>
    <property type="match status" value="2"/>
</dbReference>
<keyword evidence="4" id="KW-0808">Transferase</keyword>
<proteinExistence type="predicted"/>
<name>A0A9D1L680_9FIRM</name>
<evidence type="ECO:0000256" key="10">
    <source>
        <dbReference type="ARBA" id="ARBA00023209"/>
    </source>
</evidence>
<evidence type="ECO:0000256" key="2">
    <source>
        <dbReference type="ARBA" id="ARBA00022475"/>
    </source>
</evidence>
<keyword evidence="3" id="KW-0444">Lipid biosynthesis</keyword>
<keyword evidence="9 13" id="KW-0472">Membrane</keyword>
<reference evidence="15" key="2">
    <citation type="journal article" date="2021" name="PeerJ">
        <title>Extensive microbial diversity within the chicken gut microbiome revealed by metagenomics and culture.</title>
        <authorList>
            <person name="Gilroy R."/>
            <person name="Ravi A."/>
            <person name="Getino M."/>
            <person name="Pursley I."/>
            <person name="Horton D.L."/>
            <person name="Alikhan N.F."/>
            <person name="Baker D."/>
            <person name="Gharbi K."/>
            <person name="Hall N."/>
            <person name="Watson M."/>
            <person name="Adriaenssens E.M."/>
            <person name="Foster-Nyarko E."/>
            <person name="Jarju S."/>
            <person name="Secka A."/>
            <person name="Antonio M."/>
            <person name="Oren A."/>
            <person name="Chaudhuri R.R."/>
            <person name="La Ragione R."/>
            <person name="Hildebrand F."/>
            <person name="Pallen M.J."/>
        </authorList>
    </citation>
    <scope>NUCLEOTIDE SEQUENCE</scope>
    <source>
        <strain evidence="15">ChiHcec3-6078</strain>
    </source>
</reference>
<evidence type="ECO:0000256" key="9">
    <source>
        <dbReference type="ARBA" id="ARBA00023136"/>
    </source>
</evidence>
<organism evidence="15 16">
    <name type="scientific">Candidatus Allocopromorpha excrementigallinarum</name>
    <dbReference type="NCBI Taxonomy" id="2840742"/>
    <lineage>
        <taxon>Bacteria</taxon>
        <taxon>Bacillati</taxon>
        <taxon>Bacillota</taxon>
        <taxon>Clostridia</taxon>
        <taxon>Eubacteriales</taxon>
        <taxon>Eubacteriaceae</taxon>
        <taxon>Eubacteriaceae incertae sedis</taxon>
        <taxon>Candidatus Allocopromorpha</taxon>
    </lineage>
</organism>
<dbReference type="InterPro" id="IPR025202">
    <property type="entry name" value="PLD-like_dom"/>
</dbReference>
<dbReference type="SUPFAM" id="SSF56024">
    <property type="entry name" value="Phospholipase D/nuclease"/>
    <property type="match status" value="2"/>
</dbReference>
<evidence type="ECO:0000313" key="16">
    <source>
        <dbReference type="Proteomes" id="UP000824090"/>
    </source>
</evidence>
<dbReference type="PANTHER" id="PTHR21248">
    <property type="entry name" value="CARDIOLIPIN SYNTHASE"/>
    <property type="match status" value="1"/>
</dbReference>
<evidence type="ECO:0000256" key="5">
    <source>
        <dbReference type="ARBA" id="ARBA00022692"/>
    </source>
</evidence>
<dbReference type="EMBL" id="DVMP01000150">
    <property type="protein sequence ID" value="HIU26454.1"/>
    <property type="molecule type" value="Genomic_DNA"/>
</dbReference>
<reference evidence="15" key="1">
    <citation type="submission" date="2020-10" db="EMBL/GenBank/DDBJ databases">
        <authorList>
            <person name="Gilroy R."/>
        </authorList>
    </citation>
    <scope>NUCLEOTIDE SEQUENCE</scope>
    <source>
        <strain evidence="15">ChiHcec3-6078</strain>
    </source>
</reference>